<name>A0A409YCD2_9AGAR</name>
<evidence type="ECO:0000259" key="1">
    <source>
        <dbReference type="Pfam" id="PF12937"/>
    </source>
</evidence>
<reference evidence="2 3" key="1">
    <citation type="journal article" date="2018" name="Evol. Lett.">
        <title>Horizontal gene cluster transfer increased hallucinogenic mushroom diversity.</title>
        <authorList>
            <person name="Reynolds H.T."/>
            <person name="Vijayakumar V."/>
            <person name="Gluck-Thaler E."/>
            <person name="Korotkin H.B."/>
            <person name="Matheny P.B."/>
            <person name="Slot J.C."/>
        </authorList>
    </citation>
    <scope>NUCLEOTIDE SEQUENCE [LARGE SCALE GENOMIC DNA]</scope>
    <source>
        <strain evidence="2 3">SRW20</strain>
    </source>
</reference>
<sequence length="493" mass="56247">MSLVPTLSTNWTIRFVPAEVWRRIFQFIASTSQPFDPAGIVDIIRVSHVCSTWRDVANNSPELWTNVALSFDQEGGEHCFPNEKLLALILGKSRSLPLTMGLVSTVQPMFRSVKGMKAVGLFLRTTHRAIMLKLDSRVLDVIWEDTDSGVLAKSSLQVQPALLLEGLVLGSRHEANDANDVVSELWKPAPFMRSLTLFDDFIGEATYYSLESSQFPFPFRQLTKLEFTCRISTDAVKAFLTATPSLVEVVFDLLYADFKNYRGPDPTELSRLETISIYQEYRNGEDEFAKFLHFQELPFMHTLEFIKAPNLVTLRLSFDCGWDAECFQKFVTESSRQIQHFHFDITSAFESVLVGEECIELLPSLRTLDLSFRQVGSARKLRKRNPIGEEFLEAMRHWDTSDGRFTLCPHLEKLVIDYGAIGDMNSALFADMIRERLRRSGEGGFSLILKEANMLGDTPESHSEMIRLLLLRKSGLKLTIEPAIEWMEELFHY</sequence>
<dbReference type="SUPFAM" id="SSF52047">
    <property type="entry name" value="RNI-like"/>
    <property type="match status" value="1"/>
</dbReference>
<evidence type="ECO:0000313" key="2">
    <source>
        <dbReference type="EMBL" id="PPR00640.1"/>
    </source>
</evidence>
<organism evidence="2 3">
    <name type="scientific">Gymnopilus dilepis</name>
    <dbReference type="NCBI Taxonomy" id="231916"/>
    <lineage>
        <taxon>Eukaryota</taxon>
        <taxon>Fungi</taxon>
        <taxon>Dikarya</taxon>
        <taxon>Basidiomycota</taxon>
        <taxon>Agaricomycotina</taxon>
        <taxon>Agaricomycetes</taxon>
        <taxon>Agaricomycetidae</taxon>
        <taxon>Agaricales</taxon>
        <taxon>Agaricineae</taxon>
        <taxon>Hymenogastraceae</taxon>
        <taxon>Gymnopilus</taxon>
    </lineage>
</organism>
<dbReference type="SUPFAM" id="SSF81383">
    <property type="entry name" value="F-box domain"/>
    <property type="match status" value="1"/>
</dbReference>
<dbReference type="STRING" id="231916.A0A409YCD2"/>
<dbReference type="OrthoDB" id="2269034at2759"/>
<dbReference type="Gene3D" id="1.20.1280.50">
    <property type="match status" value="1"/>
</dbReference>
<dbReference type="Proteomes" id="UP000284706">
    <property type="component" value="Unassembled WGS sequence"/>
</dbReference>
<gene>
    <name evidence="2" type="ORF">CVT26_012336</name>
</gene>
<evidence type="ECO:0000313" key="3">
    <source>
        <dbReference type="Proteomes" id="UP000284706"/>
    </source>
</evidence>
<feature type="domain" description="F-box" evidence="1">
    <location>
        <begin position="16"/>
        <end position="69"/>
    </location>
</feature>
<comment type="caution">
    <text evidence="2">The sequence shown here is derived from an EMBL/GenBank/DDBJ whole genome shotgun (WGS) entry which is preliminary data.</text>
</comment>
<dbReference type="Pfam" id="PF12937">
    <property type="entry name" value="F-box-like"/>
    <property type="match status" value="1"/>
</dbReference>
<keyword evidence="3" id="KW-1185">Reference proteome</keyword>
<dbReference type="Gene3D" id="3.80.10.10">
    <property type="entry name" value="Ribonuclease Inhibitor"/>
    <property type="match status" value="1"/>
</dbReference>
<dbReference type="InParanoid" id="A0A409YCD2"/>
<accession>A0A409YCD2</accession>
<proteinExistence type="predicted"/>
<protein>
    <recommendedName>
        <fullName evidence="1">F-box domain-containing protein</fullName>
    </recommendedName>
</protein>
<dbReference type="InterPro" id="IPR001810">
    <property type="entry name" value="F-box_dom"/>
</dbReference>
<dbReference type="InterPro" id="IPR032675">
    <property type="entry name" value="LRR_dom_sf"/>
</dbReference>
<dbReference type="EMBL" id="NHYE01000994">
    <property type="protein sequence ID" value="PPR00640.1"/>
    <property type="molecule type" value="Genomic_DNA"/>
</dbReference>
<dbReference type="InterPro" id="IPR036047">
    <property type="entry name" value="F-box-like_dom_sf"/>
</dbReference>
<dbReference type="AlphaFoldDB" id="A0A409YCD2"/>